<evidence type="ECO:0000313" key="2">
    <source>
        <dbReference type="EMBL" id="PTB86185.1"/>
    </source>
</evidence>
<dbReference type="GO" id="GO:0016020">
    <property type="term" value="C:membrane"/>
    <property type="evidence" value="ECO:0007669"/>
    <property type="project" value="InterPro"/>
</dbReference>
<reference evidence="2" key="1">
    <citation type="submission" date="2018-03" db="EMBL/GenBank/DDBJ databases">
        <title>Cross-interface Injection: A General Nanoliter Liquid Handling Method Applied to Single Cells Genome Amplification Automated Nanoliter Liquid Handling Applied to Single Cell Multiple Displacement Amplification.</title>
        <authorList>
            <person name="Yun J."/>
            <person name="Xu P."/>
            <person name="Xu J."/>
            <person name="Dai X."/>
            <person name="Wang Y."/>
            <person name="Zheng X."/>
            <person name="Cao C."/>
            <person name="Yi Q."/>
            <person name="Zhu Y."/>
            <person name="Wang L."/>
            <person name="Dong Z."/>
            <person name="Huang Y."/>
            <person name="Huang L."/>
            <person name="Du W."/>
        </authorList>
    </citation>
    <scope>NUCLEOTIDE SEQUENCE [LARGE SCALE GENOMIC DNA]</scope>
    <source>
        <strain evidence="2">Z-D3-2</strain>
    </source>
</reference>
<dbReference type="EMBL" id="PYVN01000032">
    <property type="protein sequence ID" value="PTB86185.1"/>
    <property type="molecule type" value="Genomic_DNA"/>
</dbReference>
<evidence type="ECO:0008006" key="3">
    <source>
        <dbReference type="Google" id="ProtNLM"/>
    </source>
</evidence>
<proteinExistence type="predicted"/>
<name>A0A2T4CXB6_9GAMM</name>
<protein>
    <recommendedName>
        <fullName evidence="3">Cellulose synthase (UDP-forming)</fullName>
    </recommendedName>
</protein>
<comment type="caution">
    <text evidence="2">The sequence shown here is derived from an EMBL/GenBank/DDBJ whole genome shotgun (WGS) entry which is preliminary data.</text>
</comment>
<feature type="non-terminal residue" evidence="2">
    <location>
        <position position="230"/>
    </location>
</feature>
<dbReference type="GO" id="GO:0016759">
    <property type="term" value="F:cellulose synthase activity"/>
    <property type="evidence" value="ECO:0007669"/>
    <property type="project" value="InterPro"/>
</dbReference>
<dbReference type="GO" id="GO:0006011">
    <property type="term" value="P:UDP-alpha-D-glucose metabolic process"/>
    <property type="evidence" value="ECO:0007669"/>
    <property type="project" value="InterPro"/>
</dbReference>
<dbReference type="InterPro" id="IPR003919">
    <property type="entry name" value="Cell_synth_A"/>
</dbReference>
<accession>A0A2T4CXB6</accession>
<keyword evidence="1" id="KW-1133">Transmembrane helix</keyword>
<gene>
    <name evidence="2" type="ORF">C9940_03435</name>
</gene>
<feature type="transmembrane region" description="Helical" evidence="1">
    <location>
        <begin position="188"/>
        <end position="206"/>
    </location>
</feature>
<sequence length="230" mass="26991">MMLFREHWVDARRKLSRISAFWYLFWLYLEAMLLRASASSVMHENDEKFRLNYWFPHINFQSPRVFDVVRFFIQALWLLLFQTQEERSFKEQSSALPKSKSIRRNLSTSVSLLKQPLAKLTQRLDRLFVSFSAFRLLGSQFTRVLLTLFATGFVMLTISLPMGATDQGLMLLLFWAIALWVRNVSGRIPMLLMVLLSVIVSTRYLYWRITQTVNWDIPLDASLGIILLVA</sequence>
<evidence type="ECO:0000256" key="1">
    <source>
        <dbReference type="SAM" id="Phobius"/>
    </source>
</evidence>
<dbReference type="AlphaFoldDB" id="A0A2T4CXB6"/>
<organism evidence="2">
    <name type="scientific">Pseudidiomarina aestuarii</name>
    <dbReference type="NCBI Taxonomy" id="624146"/>
    <lineage>
        <taxon>Bacteria</taxon>
        <taxon>Pseudomonadati</taxon>
        <taxon>Pseudomonadota</taxon>
        <taxon>Gammaproteobacteria</taxon>
        <taxon>Alteromonadales</taxon>
        <taxon>Idiomarinaceae</taxon>
        <taxon>Pseudidiomarina</taxon>
    </lineage>
</organism>
<keyword evidence="1" id="KW-0472">Membrane</keyword>
<feature type="transmembrane region" description="Helical" evidence="1">
    <location>
        <begin position="62"/>
        <end position="81"/>
    </location>
</feature>
<keyword evidence="1" id="KW-0812">Transmembrane</keyword>
<dbReference type="PRINTS" id="PR01439">
    <property type="entry name" value="CELLSNTHASEA"/>
</dbReference>
<feature type="transmembrane region" description="Helical" evidence="1">
    <location>
        <begin position="21"/>
        <end position="42"/>
    </location>
</feature>
<dbReference type="GO" id="GO:0035438">
    <property type="term" value="F:cyclic-di-GMP binding"/>
    <property type="evidence" value="ECO:0007669"/>
    <property type="project" value="InterPro"/>
</dbReference>
<feature type="transmembrane region" description="Helical" evidence="1">
    <location>
        <begin position="141"/>
        <end position="158"/>
    </location>
</feature>